<feature type="domain" description="Glucose/Sorbosone dehydrogenase" evidence="2">
    <location>
        <begin position="43"/>
        <end position="365"/>
    </location>
</feature>
<dbReference type="STRING" id="1219080.VEZ01S_16_00260"/>
<evidence type="ECO:0000313" key="4">
    <source>
        <dbReference type="Proteomes" id="UP000016562"/>
    </source>
</evidence>
<dbReference type="Proteomes" id="UP000016562">
    <property type="component" value="Unassembled WGS sequence"/>
</dbReference>
<dbReference type="SUPFAM" id="SSF50952">
    <property type="entry name" value="Soluble quinoprotein glucose dehydrogenase"/>
    <property type="match status" value="1"/>
</dbReference>
<gene>
    <name evidence="3" type="ORF">VEZ01S_16_00260</name>
</gene>
<feature type="signal peptide" evidence="1">
    <location>
        <begin position="1"/>
        <end position="27"/>
    </location>
</feature>
<protein>
    <recommendedName>
        <fullName evidence="2">Glucose/Sorbosone dehydrogenase domain-containing protein</fullName>
    </recommendedName>
</protein>
<dbReference type="InterPro" id="IPR012938">
    <property type="entry name" value="Glc/Sorbosone_DH"/>
</dbReference>
<dbReference type="eggNOG" id="COG2133">
    <property type="taxonomic scope" value="Bacteria"/>
</dbReference>
<comment type="caution">
    <text evidence="3">The sequence shown here is derived from an EMBL/GenBank/DDBJ whole genome shotgun (WGS) entry which is preliminary data.</text>
</comment>
<evidence type="ECO:0000256" key="1">
    <source>
        <dbReference type="SAM" id="SignalP"/>
    </source>
</evidence>
<dbReference type="AlphaFoldDB" id="U3B207"/>
<dbReference type="InterPro" id="IPR011042">
    <property type="entry name" value="6-blade_b-propeller_TolB-like"/>
</dbReference>
<keyword evidence="1" id="KW-0732">Signal</keyword>
<accession>U3B207</accession>
<dbReference type="Pfam" id="PF07995">
    <property type="entry name" value="GSDH"/>
    <property type="match status" value="1"/>
</dbReference>
<dbReference type="PANTHER" id="PTHR19328:SF75">
    <property type="entry name" value="ALDOSE SUGAR DEHYDROGENASE YLII"/>
    <property type="match status" value="1"/>
</dbReference>
<dbReference type="EMBL" id="BATM01000016">
    <property type="protein sequence ID" value="GAD79477.1"/>
    <property type="molecule type" value="Genomic_DNA"/>
</dbReference>
<dbReference type="PANTHER" id="PTHR19328">
    <property type="entry name" value="HEDGEHOG-INTERACTING PROTEIN"/>
    <property type="match status" value="1"/>
</dbReference>
<reference evidence="3 4" key="1">
    <citation type="submission" date="2013-09" db="EMBL/GenBank/DDBJ databases">
        <title>Whole genome shotgun sequence of Vibrio ezurae NBRC 102218.</title>
        <authorList>
            <person name="Yoshida I."/>
            <person name="Hosoyama A."/>
            <person name="Numata M."/>
            <person name="Hashimoto M."/>
            <person name="Hosoyama Y."/>
            <person name="Tsuchikane K."/>
            <person name="Noguchi M."/>
            <person name="Hirakata S."/>
            <person name="Ichikawa N."/>
            <person name="Ohji S."/>
            <person name="Yamazoe A."/>
            <person name="Fujita N."/>
        </authorList>
    </citation>
    <scope>NUCLEOTIDE SEQUENCE [LARGE SCALE GENOMIC DNA]</scope>
    <source>
        <strain evidence="3 4">NBRC 102218</strain>
    </source>
</reference>
<evidence type="ECO:0000313" key="3">
    <source>
        <dbReference type="EMBL" id="GAD79477.1"/>
    </source>
</evidence>
<dbReference type="InterPro" id="IPR011041">
    <property type="entry name" value="Quinoprot_gluc/sorb_DH_b-prop"/>
</dbReference>
<sequence>MKSPLSTIISSAILGFSSLTVSFAVVAEPHSASYRLETVATGLQIPWSIEFVNANTALISERNGAIVELDITNKAIKPLYTPSNVYAKGQGGLLDLAINPLDKTQVYLTYSQNTQQGARVALATMTYKNGAITGFKDILLTQSDSDSGRHFGSRIAFDADNKLYFSIGDRGVRDNGQDLSTHAGSILRVNSDGSVPADNPFVKNPQALPEIWSYGHRNPQGITFAQDTNTLWAIEHGPRGGDEINHIQKGHNYGWAETSHGKEYWGPISVGDSEYKEGVTAPALVYTPSIAPSSLILYQGKRYPELNGKLLAGALKLTHINVIKIDGNKLIEEKRLFEDLGERIRDIQVSPDDYLYVTTDSGKVIRLLP</sequence>
<evidence type="ECO:0000259" key="2">
    <source>
        <dbReference type="Pfam" id="PF07995"/>
    </source>
</evidence>
<feature type="chain" id="PRO_5004640080" description="Glucose/Sorbosone dehydrogenase domain-containing protein" evidence="1">
    <location>
        <begin position="28"/>
        <end position="369"/>
    </location>
</feature>
<proteinExistence type="predicted"/>
<dbReference type="Gene3D" id="2.120.10.30">
    <property type="entry name" value="TolB, C-terminal domain"/>
    <property type="match status" value="1"/>
</dbReference>
<organism evidence="3 4">
    <name type="scientific">Vibrio ezurae NBRC 102218</name>
    <dbReference type="NCBI Taxonomy" id="1219080"/>
    <lineage>
        <taxon>Bacteria</taxon>
        <taxon>Pseudomonadati</taxon>
        <taxon>Pseudomonadota</taxon>
        <taxon>Gammaproteobacteria</taxon>
        <taxon>Vibrionales</taxon>
        <taxon>Vibrionaceae</taxon>
        <taxon>Vibrio</taxon>
    </lineage>
</organism>
<keyword evidence="4" id="KW-1185">Reference proteome</keyword>
<name>U3B207_9VIBR</name>